<organism evidence="2 3">
    <name type="scientific">Batrachochytrium salamandrivorans</name>
    <dbReference type="NCBI Taxonomy" id="1357716"/>
    <lineage>
        <taxon>Eukaryota</taxon>
        <taxon>Fungi</taxon>
        <taxon>Fungi incertae sedis</taxon>
        <taxon>Chytridiomycota</taxon>
        <taxon>Chytridiomycota incertae sedis</taxon>
        <taxon>Chytridiomycetes</taxon>
        <taxon>Rhizophydiales</taxon>
        <taxon>Rhizophydiales incertae sedis</taxon>
        <taxon>Batrachochytrium</taxon>
    </lineage>
</organism>
<dbReference type="PANTHER" id="PTHR12875">
    <property type="entry name" value="GOLGI TO ER TRAFFIC PROTEIN 4 HOMOLOG"/>
    <property type="match status" value="1"/>
</dbReference>
<accession>A0ABQ8F965</accession>
<keyword evidence="3" id="KW-1185">Reference proteome</keyword>
<dbReference type="InterPro" id="IPR011990">
    <property type="entry name" value="TPR-like_helical_dom_sf"/>
</dbReference>
<evidence type="ECO:0000256" key="1">
    <source>
        <dbReference type="ARBA" id="ARBA00005351"/>
    </source>
</evidence>
<evidence type="ECO:0000313" key="2">
    <source>
        <dbReference type="EMBL" id="KAH6594377.1"/>
    </source>
</evidence>
<name>A0ABQ8F965_9FUNG</name>
<proteinExistence type="inferred from homology"/>
<dbReference type="EMBL" id="JAFCIX010000335">
    <property type="protein sequence ID" value="KAH6594377.1"/>
    <property type="molecule type" value="Genomic_DNA"/>
</dbReference>
<evidence type="ECO:0000313" key="3">
    <source>
        <dbReference type="Proteomes" id="UP001648503"/>
    </source>
</evidence>
<protein>
    <recommendedName>
        <fullName evidence="4">DUF410 domain-containing protein</fullName>
    </recommendedName>
</protein>
<dbReference type="InterPro" id="IPR007317">
    <property type="entry name" value="GET4"/>
</dbReference>
<comment type="similarity">
    <text evidence="1">Belongs to the GET4 family.</text>
</comment>
<evidence type="ECO:0008006" key="4">
    <source>
        <dbReference type="Google" id="ProtNLM"/>
    </source>
</evidence>
<sequence>MRDWNLQLNRSIMSGATGVQKVLLKIRRSVQDGNYYEAHQMYHSVCQRLIKQKKVDDAVELLYSGILNMLEHSQTGSAIDLTERLLEVYDRQHLPLTDSSRACLVDVFSAFPLDSTECEQFSKLCSRWSAKHQESPFGDPQLQHVFGYRYFKNQKYYDAESHFIYGNIDSSKALGYMAVEWASVDEEMDSGYPIARAVLQLLAIGKLDDAKAALATFLKTFLESRPAIVTSTQKLVGRDLPIFSSGYLNFSQLAIECIDRQAGDLFINLMSFYQALLSEDGFLLQLAEMVAGAYFNTGPRKKQINPLMDMMKGLFSGPAAPQQISHISEMD</sequence>
<reference evidence="2 3" key="1">
    <citation type="submission" date="2021-02" db="EMBL/GenBank/DDBJ databases">
        <title>Variation within the Batrachochytrium salamandrivorans European outbreak.</title>
        <authorList>
            <person name="Kelly M."/>
            <person name="Pasmans F."/>
            <person name="Shea T.P."/>
            <person name="Munoz J.F."/>
            <person name="Carranza S."/>
            <person name="Cuomo C.A."/>
            <person name="Martel A."/>
        </authorList>
    </citation>
    <scope>NUCLEOTIDE SEQUENCE [LARGE SCALE GENOMIC DNA]</scope>
    <source>
        <strain evidence="2 3">AMFP18/2</strain>
    </source>
</reference>
<gene>
    <name evidence="2" type="ORF">BASA50_006624</name>
</gene>
<dbReference type="PANTHER" id="PTHR12875:SF0">
    <property type="entry name" value="GOLGI TO ER TRAFFIC PROTEIN 4 HOMOLOG"/>
    <property type="match status" value="1"/>
</dbReference>
<dbReference type="Pfam" id="PF04190">
    <property type="entry name" value="GET4"/>
    <property type="match status" value="1"/>
</dbReference>
<dbReference type="Proteomes" id="UP001648503">
    <property type="component" value="Unassembled WGS sequence"/>
</dbReference>
<dbReference type="Gene3D" id="1.25.40.10">
    <property type="entry name" value="Tetratricopeptide repeat domain"/>
    <property type="match status" value="1"/>
</dbReference>
<comment type="caution">
    <text evidence="2">The sequence shown here is derived from an EMBL/GenBank/DDBJ whole genome shotgun (WGS) entry which is preliminary data.</text>
</comment>